<proteinExistence type="predicted"/>
<comment type="caution">
    <text evidence="2">The sequence shown here is derived from an EMBL/GenBank/DDBJ whole genome shotgun (WGS) entry which is preliminary data.</text>
</comment>
<keyword evidence="3" id="KW-1185">Reference proteome</keyword>
<feature type="non-terminal residue" evidence="2">
    <location>
        <position position="125"/>
    </location>
</feature>
<reference evidence="2 3" key="1">
    <citation type="submission" date="2014-12" db="EMBL/GenBank/DDBJ databases">
        <title>Mercury Reductase activity and rhizosphere competence traits in the genome of root associated Photobacterium halotolerans MELD1.</title>
        <authorList>
            <person name="Mathew D.C."/>
            <person name="Huang C.-C."/>
        </authorList>
    </citation>
    <scope>NUCLEOTIDE SEQUENCE [LARGE SCALE GENOMIC DNA]</scope>
    <source>
        <strain evidence="2 3">MELD1</strain>
    </source>
</reference>
<evidence type="ECO:0000313" key="2">
    <source>
        <dbReference type="EMBL" id="KKD00787.1"/>
    </source>
</evidence>
<dbReference type="EMBL" id="JWYV01000048">
    <property type="protein sequence ID" value="KKC97821.1"/>
    <property type="molecule type" value="Genomic_DNA"/>
</dbReference>
<dbReference type="Proteomes" id="UP000033633">
    <property type="component" value="Unassembled WGS sequence"/>
</dbReference>
<evidence type="ECO:0000313" key="3">
    <source>
        <dbReference type="Proteomes" id="UP000033633"/>
    </source>
</evidence>
<evidence type="ECO:0000313" key="1">
    <source>
        <dbReference type="EMBL" id="KKC97821.1"/>
    </source>
</evidence>
<sequence>MKYDSEYYTLEESGDSTSYMLNQIEGSDDGLERLMSLFPIHRKVLGPGRVGISEGNRAKFQPCDYHETAEQLVSEKFRQVLAPFNLPGVDFYQTNIVNGDKIWSEHYYMHIWNHHQAIHKKRSEI</sequence>
<protein>
    <submittedName>
        <fullName evidence="2">Uncharacterized protein</fullName>
    </submittedName>
</protein>
<organism evidence="2 3">
    <name type="scientific">Photobacterium halotolerans</name>
    <dbReference type="NCBI Taxonomy" id="265726"/>
    <lineage>
        <taxon>Bacteria</taxon>
        <taxon>Pseudomonadati</taxon>
        <taxon>Pseudomonadota</taxon>
        <taxon>Gammaproteobacteria</taxon>
        <taxon>Vibrionales</taxon>
        <taxon>Vibrionaceae</taxon>
        <taxon>Photobacterium</taxon>
    </lineage>
</organism>
<accession>A0A0F5VG46</accession>
<dbReference type="STRING" id="265726.KY46_06765"/>
<name>A0A0F5VG46_9GAMM</name>
<dbReference type="AlphaFoldDB" id="A0A0F5VG46"/>
<dbReference type="EMBL" id="JWYV01000003">
    <property type="protein sequence ID" value="KKD00787.1"/>
    <property type="molecule type" value="Genomic_DNA"/>
</dbReference>
<gene>
    <name evidence="2" type="ORF">KY46_06765</name>
    <name evidence="1" type="ORF">KY46_21815</name>
</gene>